<reference evidence="1 2" key="1">
    <citation type="submission" date="2020-02" db="EMBL/GenBank/DDBJ databases">
        <title>Thermophilic hydrogen producing bacteria, Caloranaerobacter azorensis.</title>
        <authorList>
            <person name="Baek K."/>
        </authorList>
    </citation>
    <scope>NUCLEOTIDE SEQUENCE [LARGE SCALE GENOMIC DNA]</scope>
    <source>
        <strain evidence="1 2">T3-1</strain>
    </source>
</reference>
<dbReference type="AlphaFoldDB" id="A0A6P1YGV0"/>
<dbReference type="EMBL" id="CP048617">
    <property type="protein sequence ID" value="QIB28003.1"/>
    <property type="molecule type" value="Genomic_DNA"/>
</dbReference>
<name>A0A6P1YGV0_9FIRM</name>
<dbReference type="KEGG" id="cazo:G3A45_12400"/>
<protein>
    <submittedName>
        <fullName evidence="1">Uncharacterized protein</fullName>
    </submittedName>
</protein>
<accession>A0A6P1YGV0</accession>
<proteinExistence type="predicted"/>
<dbReference type="RefSeq" id="WP_163235925.1">
    <property type="nucleotide sequence ID" value="NZ_CP048617.1"/>
</dbReference>
<evidence type="ECO:0000313" key="1">
    <source>
        <dbReference type="EMBL" id="QIB28003.1"/>
    </source>
</evidence>
<organism evidence="1 2">
    <name type="scientific">Caloranaerobacter azorensis</name>
    <dbReference type="NCBI Taxonomy" id="116090"/>
    <lineage>
        <taxon>Bacteria</taxon>
        <taxon>Bacillati</taxon>
        <taxon>Bacillota</taxon>
        <taxon>Tissierellia</taxon>
        <taxon>Tissierellales</taxon>
        <taxon>Thermohalobacteraceae</taxon>
        <taxon>Caloranaerobacter</taxon>
    </lineage>
</organism>
<sequence>MKKTLKKVQTVLKPSLKFRVDLSVKKIIKYEINICRAKSKMNKLDEFCIYCYFIQKQNLLKILVLEVEMDLSKKSFLEKTK</sequence>
<dbReference type="Proteomes" id="UP000464452">
    <property type="component" value="Chromosome"/>
</dbReference>
<gene>
    <name evidence="1" type="ORF">G3A45_12400</name>
</gene>
<evidence type="ECO:0000313" key="2">
    <source>
        <dbReference type="Proteomes" id="UP000464452"/>
    </source>
</evidence>